<dbReference type="PANTHER" id="PTHR12544:SF29">
    <property type="entry name" value="GLUTAMINASE"/>
    <property type="match status" value="1"/>
</dbReference>
<feature type="binding site" evidence="6">
    <location>
        <position position="114"/>
    </location>
    <ligand>
        <name>substrate</name>
    </ligand>
</feature>
<dbReference type="EC" id="3.5.1.2" evidence="3 6"/>
<dbReference type="GO" id="GO:0004359">
    <property type="term" value="F:glutaminase activity"/>
    <property type="evidence" value="ECO:0007669"/>
    <property type="project" value="UniProtKB-UniRule"/>
</dbReference>
<dbReference type="HAMAP" id="MF_00313">
    <property type="entry name" value="Glutaminase"/>
    <property type="match status" value="1"/>
</dbReference>
<feature type="binding site" evidence="6">
    <location>
        <position position="160"/>
    </location>
    <ligand>
        <name>substrate</name>
    </ligand>
</feature>
<reference evidence="7 8" key="1">
    <citation type="journal article" date="2016" name="Int. J. Syst. Evol. Microbiol.">
        <title>Arsenicitalea aurantiaca gen. nov., sp. nov., a new member of the family Hyphomicrobiaceae, isolated from high-arsenic sediment.</title>
        <authorList>
            <person name="Mu Y."/>
            <person name="Zhou L."/>
            <person name="Zeng X.C."/>
            <person name="Liu L."/>
            <person name="Pan Y."/>
            <person name="Chen X."/>
            <person name="Wang J."/>
            <person name="Li S."/>
            <person name="Li W.J."/>
            <person name="Wang Y."/>
        </authorList>
    </citation>
    <scope>NUCLEOTIDE SEQUENCE [LARGE SCALE GENOMIC DNA]</scope>
    <source>
        <strain evidence="7 8">42-50</strain>
    </source>
</reference>
<evidence type="ECO:0000256" key="4">
    <source>
        <dbReference type="ARBA" id="ARBA00022801"/>
    </source>
</evidence>
<comment type="similarity">
    <text evidence="1 6">Belongs to the glutaminase family.</text>
</comment>
<dbReference type="InterPro" id="IPR015868">
    <property type="entry name" value="Glutaminase"/>
</dbReference>
<dbReference type="FunFam" id="3.40.710.10:FF:000005">
    <property type="entry name" value="Glutaminase"/>
    <property type="match status" value="1"/>
</dbReference>
<keyword evidence="4 6" id="KW-0378">Hydrolase</keyword>
<proteinExistence type="inferred from homology"/>
<dbReference type="NCBIfam" id="NF002133">
    <property type="entry name" value="PRK00971.1-2"/>
    <property type="match status" value="1"/>
</dbReference>
<dbReference type="PANTHER" id="PTHR12544">
    <property type="entry name" value="GLUTAMINASE"/>
    <property type="match status" value="1"/>
</dbReference>
<dbReference type="InterPro" id="IPR012338">
    <property type="entry name" value="Beta-lactam/transpept-like"/>
</dbReference>
<evidence type="ECO:0000256" key="6">
    <source>
        <dbReference type="HAMAP-Rule" id="MF_00313"/>
    </source>
</evidence>
<dbReference type="Pfam" id="PF04960">
    <property type="entry name" value="Glutaminase"/>
    <property type="match status" value="1"/>
</dbReference>
<dbReference type="Gene3D" id="3.40.710.10">
    <property type="entry name" value="DD-peptidase/beta-lactamase superfamily"/>
    <property type="match status" value="1"/>
</dbReference>
<evidence type="ECO:0000313" key="7">
    <source>
        <dbReference type="EMBL" id="RUT35231.1"/>
    </source>
</evidence>
<evidence type="ECO:0000256" key="3">
    <source>
        <dbReference type="ARBA" id="ARBA00012918"/>
    </source>
</evidence>
<feature type="binding site" evidence="6">
    <location>
        <position position="64"/>
    </location>
    <ligand>
        <name>substrate</name>
    </ligand>
</feature>
<sequence>MKRLKTAIDAVVEEIAKTDARGTPSQAVPALAGADTGQFGIAVHTCEGETVSGAAADTPFTIQSISKVFSLTLALEAHGDDVWTRVGREPSGDPFNSIVDLERHEGIPRNPFINAGALVVIDMLLGKNAGKASHDSVRAFLEARIGADAIGIDDDVANEEQSSGFVNRALANLAKSFDNLDNEVETVMKAYVEQCALTLSCEGLARAGAYLMSDRADQHSDSVAEARRARRINALMLTCGQYDGSGEFAYRVGLPAKSGVGGGILAIVPNEAAIAVWSPGLDDNGNSLLGTRALELLAEKMDWSVFGSIERR</sequence>
<organism evidence="7 8">
    <name type="scientific">Arsenicitalea aurantiaca</name>
    <dbReference type="NCBI Taxonomy" id="1783274"/>
    <lineage>
        <taxon>Bacteria</taxon>
        <taxon>Pseudomonadati</taxon>
        <taxon>Pseudomonadota</taxon>
        <taxon>Alphaproteobacteria</taxon>
        <taxon>Hyphomicrobiales</taxon>
        <taxon>Devosiaceae</taxon>
        <taxon>Arsenicitalea</taxon>
    </lineage>
</organism>
<dbReference type="GO" id="GO:0006543">
    <property type="term" value="P:L-glutamine catabolic process"/>
    <property type="evidence" value="ECO:0007669"/>
    <property type="project" value="TreeGrafter"/>
</dbReference>
<evidence type="ECO:0000256" key="5">
    <source>
        <dbReference type="ARBA" id="ARBA00049534"/>
    </source>
</evidence>
<evidence type="ECO:0000313" key="8">
    <source>
        <dbReference type="Proteomes" id="UP000281547"/>
    </source>
</evidence>
<dbReference type="EMBL" id="RZNJ01000001">
    <property type="protein sequence ID" value="RUT35231.1"/>
    <property type="molecule type" value="Genomic_DNA"/>
</dbReference>
<feature type="binding site" evidence="6">
    <location>
        <position position="260"/>
    </location>
    <ligand>
        <name>substrate</name>
    </ligand>
</feature>
<dbReference type="NCBIfam" id="TIGR03814">
    <property type="entry name" value="Gln_ase"/>
    <property type="match status" value="1"/>
</dbReference>
<gene>
    <name evidence="6" type="primary">glsA</name>
    <name evidence="7" type="ORF">EMQ25_04175</name>
</gene>
<dbReference type="AlphaFoldDB" id="A0A433XMD4"/>
<dbReference type="Proteomes" id="UP000281547">
    <property type="component" value="Unassembled WGS sequence"/>
</dbReference>
<keyword evidence="8" id="KW-1185">Reference proteome</keyword>
<dbReference type="GO" id="GO:0006537">
    <property type="term" value="P:glutamate biosynthetic process"/>
    <property type="evidence" value="ECO:0007669"/>
    <property type="project" value="TreeGrafter"/>
</dbReference>
<feature type="binding site" evidence="6">
    <location>
        <position position="167"/>
    </location>
    <ligand>
        <name>substrate</name>
    </ligand>
</feature>
<comment type="catalytic activity">
    <reaction evidence="5 6">
        <text>L-glutamine + H2O = L-glutamate + NH4(+)</text>
        <dbReference type="Rhea" id="RHEA:15889"/>
        <dbReference type="ChEBI" id="CHEBI:15377"/>
        <dbReference type="ChEBI" id="CHEBI:28938"/>
        <dbReference type="ChEBI" id="CHEBI:29985"/>
        <dbReference type="ChEBI" id="CHEBI:58359"/>
        <dbReference type="EC" id="3.5.1.2"/>
    </reaction>
</comment>
<protein>
    <recommendedName>
        <fullName evidence="3 6">Glutaminase</fullName>
        <ecNumber evidence="3 6">3.5.1.2</ecNumber>
    </recommendedName>
</protein>
<dbReference type="OrthoDB" id="9788822at2"/>
<accession>A0A433XMD4</accession>
<comment type="subunit">
    <text evidence="2 6">Homotetramer.</text>
</comment>
<keyword evidence="6" id="KW-0007">Acetylation</keyword>
<name>A0A433XMD4_9HYPH</name>
<feature type="binding site" evidence="6">
    <location>
        <position position="242"/>
    </location>
    <ligand>
        <name>substrate</name>
    </ligand>
</feature>
<evidence type="ECO:0000256" key="1">
    <source>
        <dbReference type="ARBA" id="ARBA00011076"/>
    </source>
</evidence>
<comment type="caution">
    <text evidence="7">The sequence shown here is derived from an EMBL/GenBank/DDBJ whole genome shotgun (WGS) entry which is preliminary data.</text>
</comment>
<dbReference type="SUPFAM" id="SSF56601">
    <property type="entry name" value="beta-lactamase/transpeptidase-like"/>
    <property type="match status" value="1"/>
</dbReference>
<feature type="binding site" evidence="6">
    <location>
        <position position="191"/>
    </location>
    <ligand>
        <name>substrate</name>
    </ligand>
</feature>
<evidence type="ECO:0000256" key="2">
    <source>
        <dbReference type="ARBA" id="ARBA00011881"/>
    </source>
</evidence>